<dbReference type="CDD" id="cd02787">
    <property type="entry name" value="MopB_CT_ydeP"/>
    <property type="match status" value="1"/>
</dbReference>
<organism evidence="12 13">
    <name type="scientific">Massilia cellulosiltytica</name>
    <dbReference type="NCBI Taxonomy" id="2683234"/>
    <lineage>
        <taxon>Bacteria</taxon>
        <taxon>Pseudomonadati</taxon>
        <taxon>Pseudomonadota</taxon>
        <taxon>Betaproteobacteria</taxon>
        <taxon>Burkholderiales</taxon>
        <taxon>Oxalobacteraceae</taxon>
        <taxon>Telluria group</taxon>
        <taxon>Massilia</taxon>
    </lineage>
</organism>
<evidence type="ECO:0000313" key="13">
    <source>
        <dbReference type="Proteomes" id="UP000443353"/>
    </source>
</evidence>
<dbReference type="Gene3D" id="2.40.40.20">
    <property type="match status" value="1"/>
</dbReference>
<keyword evidence="5" id="KW-0500">Molybdenum</keyword>
<proteinExistence type="inferred from homology"/>
<evidence type="ECO:0000313" key="12">
    <source>
        <dbReference type="EMBL" id="MVW63471.1"/>
    </source>
</evidence>
<dbReference type="Gene3D" id="3.40.50.740">
    <property type="match status" value="1"/>
</dbReference>
<evidence type="ECO:0000256" key="4">
    <source>
        <dbReference type="ARBA" id="ARBA00022485"/>
    </source>
</evidence>
<comment type="cofactor">
    <cofactor evidence="1">
        <name>Mo-bis(molybdopterin guanine dinucleotide)</name>
        <dbReference type="ChEBI" id="CHEBI:60539"/>
    </cofactor>
</comment>
<feature type="domain" description="Molybdopterin oxidoreductase" evidence="11">
    <location>
        <begin position="114"/>
        <end position="487"/>
    </location>
</feature>
<name>A0A7X3G4A4_9BURK</name>
<protein>
    <submittedName>
        <fullName evidence="12">FdhF/YdeP family oxidoreductase</fullName>
    </submittedName>
</protein>
<evidence type="ECO:0000256" key="1">
    <source>
        <dbReference type="ARBA" id="ARBA00001942"/>
    </source>
</evidence>
<dbReference type="InterPro" id="IPR037951">
    <property type="entry name" value="MopB_CT_YdeP"/>
</dbReference>
<dbReference type="RefSeq" id="WP_160410356.1">
    <property type="nucleotide sequence ID" value="NZ_WSES01000009.1"/>
</dbReference>
<dbReference type="GO" id="GO:0016020">
    <property type="term" value="C:membrane"/>
    <property type="evidence" value="ECO:0007669"/>
    <property type="project" value="TreeGrafter"/>
</dbReference>
<keyword evidence="13" id="KW-1185">Reference proteome</keyword>
<dbReference type="NCBIfam" id="TIGR01701">
    <property type="entry name" value="Fdhalpha-like"/>
    <property type="match status" value="1"/>
</dbReference>
<evidence type="ECO:0000256" key="8">
    <source>
        <dbReference type="ARBA" id="ARBA00023004"/>
    </source>
</evidence>
<evidence type="ECO:0000256" key="7">
    <source>
        <dbReference type="ARBA" id="ARBA00023002"/>
    </source>
</evidence>
<keyword evidence="7" id="KW-0560">Oxidoreductase</keyword>
<reference evidence="12 13" key="1">
    <citation type="submission" date="2019-12" db="EMBL/GenBank/DDBJ databases">
        <authorList>
            <person name="Li C."/>
            <person name="Zhao J."/>
        </authorList>
    </citation>
    <scope>NUCLEOTIDE SEQUENCE [LARGE SCALE GENOMIC DNA]</scope>
    <source>
        <strain evidence="12 13">NEAU-DD11</strain>
    </source>
</reference>
<dbReference type="GO" id="GO:0008863">
    <property type="term" value="F:formate dehydrogenase (NAD+) activity"/>
    <property type="evidence" value="ECO:0007669"/>
    <property type="project" value="InterPro"/>
</dbReference>
<sequence length="771" mass="84467">MSKHGGKPNEPNEPQIPAGGWGSVKEVTTILLKERVPLEGTQLLMQQNKPDGFMCVSCSWAKPAHPHPAEFCESGAKATAWEITSKRLDPAFFKRHTLRELEGWNDHELEEAGRLTVPMRYDGALDRYVEITWDRAFAEIGAELRKMDPKQVAFYSSGRASLETSYMYQLLARMYGNNNLPDSSNMCHESTSVALPKTIGVPIGTVVLDDFEQTDCIFFFGQNVGVNSPRMLHQLQEARKRGVPIVTFNPLRERGLVSFVNPQSPLEMLSGHETVISTQYHQVKAGGDVAALTGLCKAVLEADERALTTGGPRALDTAFIEEHCHGFDDFAAAIRARTWDEIEKESGLTQAQIEQAAGTYLRAKQVIGIYGMGLTQHRNGVLNVQMLVNVLLLRGNMGKPGAGICPVRGHSNVQGQRTVGITEKPELAPLDKLKALYGFEPPRDKGMNTVEMCETIKGGKLQALISLGGNLVRAVPDHGQMDAAWRAVPLTVQISTKLNRSHLVHGKTAYLLPCLGRIEIDRQASGEQSVSMEDSTGCMHGSRGRAEPAADTLLSEPAIVAGLAKATLDPNSKVDWDGWVADYAKVRDAIAATYPKIFHDFNERMWQPGGFRKPLAAADRKWNTPTGKANFTVPDTLSADPDMPVPEDALRLFTVRSDGQFNTTIYSLEDRFRGVQDRDVLFMAGTDMARLGLADGDIVTASTAVDDGVERKVEGLRVVEYSVPAGCVAGYFPECNPLIPLWHYAKESKVPAAKSIAIRVERTGGTGRPLH</sequence>
<evidence type="ECO:0000256" key="2">
    <source>
        <dbReference type="ARBA" id="ARBA00001966"/>
    </source>
</evidence>
<evidence type="ECO:0000256" key="6">
    <source>
        <dbReference type="ARBA" id="ARBA00022723"/>
    </source>
</evidence>
<gene>
    <name evidence="12" type="ORF">GPY61_26455</name>
</gene>
<accession>A0A7X3G4A4</accession>
<dbReference type="GO" id="GO:0030151">
    <property type="term" value="F:molybdenum ion binding"/>
    <property type="evidence" value="ECO:0007669"/>
    <property type="project" value="InterPro"/>
</dbReference>
<keyword evidence="8" id="KW-0408">Iron</keyword>
<dbReference type="SUPFAM" id="SSF50692">
    <property type="entry name" value="ADC-like"/>
    <property type="match status" value="1"/>
</dbReference>
<evidence type="ECO:0000259" key="11">
    <source>
        <dbReference type="Pfam" id="PF00384"/>
    </source>
</evidence>
<evidence type="ECO:0000256" key="5">
    <source>
        <dbReference type="ARBA" id="ARBA00022505"/>
    </source>
</evidence>
<feature type="region of interest" description="Disordered" evidence="10">
    <location>
        <begin position="1"/>
        <end position="21"/>
    </location>
</feature>
<comment type="similarity">
    <text evidence="3">Belongs to the prokaryotic molybdopterin-containing oxidoreductase family.</text>
</comment>
<keyword evidence="4" id="KW-0004">4Fe-4S</keyword>
<dbReference type="Pfam" id="PF00384">
    <property type="entry name" value="Molybdopterin"/>
    <property type="match status" value="1"/>
</dbReference>
<dbReference type="InterPro" id="IPR009010">
    <property type="entry name" value="Asp_de-COase-like_dom_sf"/>
</dbReference>
<dbReference type="PANTHER" id="PTHR43105:SF4">
    <property type="entry name" value="PROTEIN YDEP"/>
    <property type="match status" value="1"/>
</dbReference>
<comment type="cofactor">
    <cofactor evidence="2">
        <name>[4Fe-4S] cluster</name>
        <dbReference type="ChEBI" id="CHEBI:49883"/>
    </cofactor>
</comment>
<dbReference type="AlphaFoldDB" id="A0A7X3G4A4"/>
<dbReference type="EMBL" id="WSES01000009">
    <property type="protein sequence ID" value="MVW63471.1"/>
    <property type="molecule type" value="Genomic_DNA"/>
</dbReference>
<dbReference type="InterPro" id="IPR010046">
    <property type="entry name" value="Mopterin_OxRdtse_a_bac"/>
</dbReference>
<dbReference type="SUPFAM" id="SSF53706">
    <property type="entry name" value="Formate dehydrogenase/DMSO reductase, domains 1-3"/>
    <property type="match status" value="1"/>
</dbReference>
<dbReference type="GO" id="GO:0051539">
    <property type="term" value="F:4 iron, 4 sulfur cluster binding"/>
    <property type="evidence" value="ECO:0007669"/>
    <property type="project" value="UniProtKB-KW"/>
</dbReference>
<dbReference type="InterPro" id="IPR041953">
    <property type="entry name" value="YdeP_MopB"/>
</dbReference>
<evidence type="ECO:0000256" key="10">
    <source>
        <dbReference type="SAM" id="MobiDB-lite"/>
    </source>
</evidence>
<dbReference type="CDD" id="cd02767">
    <property type="entry name" value="MopB_ydeP"/>
    <property type="match status" value="1"/>
</dbReference>
<evidence type="ECO:0000256" key="3">
    <source>
        <dbReference type="ARBA" id="ARBA00010312"/>
    </source>
</evidence>
<keyword evidence="6" id="KW-0479">Metal-binding</keyword>
<evidence type="ECO:0000256" key="9">
    <source>
        <dbReference type="ARBA" id="ARBA00023014"/>
    </source>
</evidence>
<dbReference type="PANTHER" id="PTHR43105">
    <property type="entry name" value="RESPIRATORY NITRATE REDUCTASE"/>
    <property type="match status" value="1"/>
</dbReference>
<dbReference type="Gene3D" id="3.40.228.10">
    <property type="entry name" value="Dimethylsulfoxide Reductase, domain 2"/>
    <property type="match status" value="1"/>
</dbReference>
<dbReference type="InterPro" id="IPR050123">
    <property type="entry name" value="Prok_molybdopt-oxidoreductase"/>
</dbReference>
<keyword evidence="9" id="KW-0411">Iron-sulfur</keyword>
<dbReference type="Proteomes" id="UP000443353">
    <property type="component" value="Unassembled WGS sequence"/>
</dbReference>
<comment type="caution">
    <text evidence="12">The sequence shown here is derived from an EMBL/GenBank/DDBJ whole genome shotgun (WGS) entry which is preliminary data.</text>
</comment>
<dbReference type="InterPro" id="IPR006656">
    <property type="entry name" value="Mopterin_OxRdtase"/>
</dbReference>
<dbReference type="PIRSF" id="PIRSF000144">
    <property type="entry name" value="CbbBc"/>
    <property type="match status" value="1"/>
</dbReference>